<dbReference type="EMBL" id="CP003607">
    <property type="protein sequence ID" value="AFY83295.1"/>
    <property type="molecule type" value="Genomic_DNA"/>
</dbReference>
<evidence type="ECO:0000313" key="2">
    <source>
        <dbReference type="EMBL" id="AFY83295.1"/>
    </source>
</evidence>
<dbReference type="InterPro" id="IPR019606">
    <property type="entry name" value="GerMN"/>
</dbReference>
<dbReference type="Pfam" id="PF10646">
    <property type="entry name" value="Germane"/>
    <property type="match status" value="1"/>
</dbReference>
<evidence type="ECO:0000313" key="3">
    <source>
        <dbReference type="Proteomes" id="UP000010367"/>
    </source>
</evidence>
<protein>
    <submittedName>
        <fullName evidence="2">Sporulation/spore germination protein</fullName>
    </submittedName>
</protein>
<sequence length="189" mass="20654">MWRRVQVVAMQEVFHSNSILKKYITQPFVGITLVILLSVTGCGTPPTTTDPGMPSSPSNGAVSPEIQQPQSVAMANVTIYEVDPQCQELLPQTVSVPSDRPIEAAVGEVIQNAGTVDFNIVGYRVTVDNTTGVATVDLRADPNSQRQFVSLSSCERFSLFGSLERTLTENPQWQIQSVEFTERGEPLDI</sequence>
<organism evidence="2 3">
    <name type="scientific">Oscillatoria acuminata PCC 6304</name>
    <dbReference type="NCBI Taxonomy" id="56110"/>
    <lineage>
        <taxon>Bacteria</taxon>
        <taxon>Bacillati</taxon>
        <taxon>Cyanobacteriota</taxon>
        <taxon>Cyanophyceae</taxon>
        <taxon>Oscillatoriophycideae</taxon>
        <taxon>Oscillatoriales</taxon>
        <taxon>Oscillatoriaceae</taxon>
        <taxon>Oscillatoria</taxon>
    </lineage>
</organism>
<dbReference type="KEGG" id="oac:Oscil6304_3735"/>
<dbReference type="AlphaFoldDB" id="K9TL93"/>
<dbReference type="InParanoid" id="K9TL93"/>
<dbReference type="STRING" id="56110.Oscil6304_3735"/>
<reference evidence="2 3" key="1">
    <citation type="submission" date="2012-06" db="EMBL/GenBank/DDBJ databases">
        <title>Finished chromosome of genome of Oscillatoria acuminata PCC 6304.</title>
        <authorList>
            <consortium name="US DOE Joint Genome Institute"/>
            <person name="Gugger M."/>
            <person name="Coursin T."/>
            <person name="Rippka R."/>
            <person name="Tandeau De Marsac N."/>
            <person name="Huntemann M."/>
            <person name="Wei C.-L."/>
            <person name="Han J."/>
            <person name="Detter J.C."/>
            <person name="Han C."/>
            <person name="Tapia R."/>
            <person name="Davenport K."/>
            <person name="Daligault H."/>
            <person name="Erkkila T."/>
            <person name="Gu W."/>
            <person name="Munk A.C.C."/>
            <person name="Teshima H."/>
            <person name="Xu Y."/>
            <person name="Chain P."/>
            <person name="Chen A."/>
            <person name="Krypides N."/>
            <person name="Mavromatis K."/>
            <person name="Markowitz V."/>
            <person name="Szeto E."/>
            <person name="Ivanova N."/>
            <person name="Mikhailova N."/>
            <person name="Ovchinnikova G."/>
            <person name="Pagani I."/>
            <person name="Pati A."/>
            <person name="Goodwin L."/>
            <person name="Peters L."/>
            <person name="Pitluck S."/>
            <person name="Woyke T."/>
            <person name="Kerfeld C."/>
        </authorList>
    </citation>
    <scope>NUCLEOTIDE SEQUENCE [LARGE SCALE GENOMIC DNA]</scope>
    <source>
        <strain evidence="2 3">PCC 6304</strain>
    </source>
</reference>
<accession>K9TL93</accession>
<feature type="domain" description="GerMN" evidence="1">
    <location>
        <begin position="78"/>
        <end position="188"/>
    </location>
</feature>
<dbReference type="HOGENOM" id="CLU_118541_0_0_3"/>
<evidence type="ECO:0000259" key="1">
    <source>
        <dbReference type="Pfam" id="PF10646"/>
    </source>
</evidence>
<keyword evidence="3" id="KW-1185">Reference proteome</keyword>
<proteinExistence type="predicted"/>
<dbReference type="Proteomes" id="UP000010367">
    <property type="component" value="Chromosome"/>
</dbReference>
<dbReference type="eggNOG" id="ENOG5031UVV">
    <property type="taxonomic scope" value="Bacteria"/>
</dbReference>
<name>K9TL93_9CYAN</name>
<dbReference type="PATRIC" id="fig|56110.3.peg.4496"/>
<gene>
    <name evidence="2" type="ORF">Oscil6304_3735</name>
</gene>